<evidence type="ECO:0000313" key="2">
    <source>
        <dbReference type="Proteomes" id="UP000732105"/>
    </source>
</evidence>
<comment type="caution">
    <text evidence="1">The sequence shown here is derived from an EMBL/GenBank/DDBJ whole genome shotgun (WGS) entry which is preliminary data.</text>
</comment>
<dbReference type="RefSeq" id="WP_171597263.1">
    <property type="nucleotide sequence ID" value="NZ_RZNH01000048.1"/>
</dbReference>
<sequence length="193" mass="22333">MIEGNKFIASFDTTSAKVIVERNQSILKIDQLVTSPDFEFIDFDSDSIPELVFYCIGCKAEVLTIFDYDSINQSFKLIKNIEDFPAPKNIEKTNLYYSYSPTGCADQNWESKLFRIENFKTELIGLLRVEACPDNDKNTAFTIDIFKPDNSNDLTFVEALPLDTINTYNENKWGFIKSYWENQYKAFTNNTPR</sequence>
<dbReference type="Proteomes" id="UP000732105">
    <property type="component" value="Unassembled WGS sequence"/>
</dbReference>
<reference evidence="1 2" key="1">
    <citation type="submission" date="2018-12" db="EMBL/GenBank/DDBJ databases">
        <title>Marinifilum JC070 sp. nov., a marine bacterium isolated from Yongle Blue Hole in the South China Sea.</title>
        <authorList>
            <person name="Fu T."/>
        </authorList>
    </citation>
    <scope>NUCLEOTIDE SEQUENCE [LARGE SCALE GENOMIC DNA]</scope>
    <source>
        <strain evidence="1 2">JC070</strain>
    </source>
</reference>
<keyword evidence="2" id="KW-1185">Reference proteome</keyword>
<accession>A0ABX1X0W0</accession>
<evidence type="ECO:0000313" key="1">
    <source>
        <dbReference type="EMBL" id="NOU62002.1"/>
    </source>
</evidence>
<dbReference type="EMBL" id="RZNH01000048">
    <property type="protein sequence ID" value="NOU62002.1"/>
    <property type="molecule type" value="Genomic_DNA"/>
</dbReference>
<gene>
    <name evidence="1" type="ORF">ELS83_19565</name>
</gene>
<organism evidence="1 2">
    <name type="scientific">Marinifilum caeruleilacunae</name>
    <dbReference type="NCBI Taxonomy" id="2499076"/>
    <lineage>
        <taxon>Bacteria</taxon>
        <taxon>Pseudomonadati</taxon>
        <taxon>Bacteroidota</taxon>
        <taxon>Bacteroidia</taxon>
        <taxon>Marinilabiliales</taxon>
        <taxon>Marinifilaceae</taxon>
    </lineage>
</organism>
<name>A0ABX1X0W0_9BACT</name>
<proteinExistence type="predicted"/>
<protein>
    <submittedName>
        <fullName evidence="1">Uncharacterized protein</fullName>
    </submittedName>
</protein>